<dbReference type="EMBL" id="FPIY01000003">
    <property type="protein sequence ID" value="SFW55976.1"/>
    <property type="molecule type" value="Genomic_DNA"/>
</dbReference>
<keyword evidence="2" id="KW-1185">Reference proteome</keyword>
<dbReference type="OrthoDB" id="9959915at2"/>
<reference evidence="2" key="1">
    <citation type="submission" date="2016-11" db="EMBL/GenBank/DDBJ databases">
        <authorList>
            <person name="Varghese N."/>
            <person name="Submissions S."/>
        </authorList>
    </citation>
    <scope>NUCLEOTIDE SEQUENCE [LARGE SCALE GENOMIC DNA]</scope>
    <source>
        <strain evidence="2">DSM 24786</strain>
    </source>
</reference>
<organism evidence="1 2">
    <name type="scientific">Cellulophaga fucicola</name>
    <dbReference type="NCBI Taxonomy" id="76595"/>
    <lineage>
        <taxon>Bacteria</taxon>
        <taxon>Pseudomonadati</taxon>
        <taxon>Bacteroidota</taxon>
        <taxon>Flavobacteriia</taxon>
        <taxon>Flavobacteriales</taxon>
        <taxon>Flavobacteriaceae</taxon>
        <taxon>Cellulophaga</taxon>
    </lineage>
</organism>
<accession>A0A1K1Q7Q8</accession>
<dbReference type="PROSITE" id="PS51257">
    <property type="entry name" value="PROKAR_LIPOPROTEIN"/>
    <property type="match status" value="1"/>
</dbReference>
<name>A0A1K1Q7Q8_9FLAO</name>
<evidence type="ECO:0000313" key="2">
    <source>
        <dbReference type="Proteomes" id="UP000183257"/>
    </source>
</evidence>
<proteinExistence type="predicted"/>
<dbReference type="STRING" id="76595.SAMN05660313_02436"/>
<sequence>MSKIISILIMVSVLTACNGIKKENLLAADTNDTVLNFQDALESYKAQEHRFEIKACKLYYNEQHVVLDSLHLFEKVMGSNYSSDDDDYYNDKPISFQTKWLGKMYNLDKTNGLDNRPRMVYSIAIKLSDDTEFLKNRKEGYTSRLKQRDSLFYNLPTLEGYVLIDGQLINANTKIKDFNKDRKNNKLPLYTPFLGQGRSQGIWYGQSYCKPAYNGVGLTEITLFYNDENYLEKNYKVTTIKEVRYNYEQPY</sequence>
<dbReference type="Proteomes" id="UP000183257">
    <property type="component" value="Unassembled WGS sequence"/>
</dbReference>
<dbReference type="AlphaFoldDB" id="A0A1K1Q7Q8"/>
<dbReference type="RefSeq" id="WP_139254315.1">
    <property type="nucleotide sequence ID" value="NZ_FPIY01000003.1"/>
</dbReference>
<gene>
    <name evidence="1" type="ORF">SAMN05660313_02436</name>
</gene>
<protein>
    <submittedName>
        <fullName evidence="1">Uncharacterized protein</fullName>
    </submittedName>
</protein>
<evidence type="ECO:0000313" key="1">
    <source>
        <dbReference type="EMBL" id="SFW55976.1"/>
    </source>
</evidence>